<dbReference type="EMBL" id="JPWH01000004">
    <property type="protein sequence ID" value="RCK52257.1"/>
    <property type="molecule type" value="Genomic_DNA"/>
</dbReference>
<accession>A0A367XF57</accession>
<dbReference type="NCBIfam" id="NF037995">
    <property type="entry name" value="TRAP_S1"/>
    <property type="match status" value="1"/>
</dbReference>
<dbReference type="InterPro" id="IPR038404">
    <property type="entry name" value="TRAP_DctP_sf"/>
</dbReference>
<comment type="similarity">
    <text evidence="1">Belongs to the bacterial solute-binding protein 7 family.</text>
</comment>
<dbReference type="InterPro" id="IPR018389">
    <property type="entry name" value="DctP_fam"/>
</dbReference>
<reference evidence="5 6" key="1">
    <citation type="submission" date="2014-07" db="EMBL/GenBank/DDBJ databases">
        <title>Draft genome sequence of Thalassospira profundimaris S25-3-2.</title>
        <authorList>
            <person name="Lai Q."/>
            <person name="Shao Z."/>
        </authorList>
    </citation>
    <scope>NUCLEOTIDE SEQUENCE [LARGE SCALE GENOMIC DNA]</scope>
    <source>
        <strain evidence="5 6">S25-3-2</strain>
    </source>
</reference>
<feature type="chain" id="PRO_5016835599" evidence="4">
    <location>
        <begin position="35"/>
        <end position="353"/>
    </location>
</feature>
<evidence type="ECO:0000313" key="6">
    <source>
        <dbReference type="Proteomes" id="UP000252517"/>
    </source>
</evidence>
<comment type="caution">
    <text evidence="5">The sequence shown here is derived from an EMBL/GenBank/DDBJ whole genome shotgun (WGS) entry which is preliminary data.</text>
</comment>
<dbReference type="Gene3D" id="3.40.190.170">
    <property type="entry name" value="Bacterial extracellular solute-binding protein, family 7"/>
    <property type="match status" value="1"/>
</dbReference>
<dbReference type="GO" id="GO:0030288">
    <property type="term" value="C:outer membrane-bounded periplasmic space"/>
    <property type="evidence" value="ECO:0007669"/>
    <property type="project" value="InterPro"/>
</dbReference>
<proteinExistence type="inferred from homology"/>
<sequence length="353" mass="39133">MRETSVMSLTKLFKATLSAAAVFAVAGTAMTAQAEEWKFAIEESTGDVQDLYAQKFKELVEEKSGGDVDVTIYTYGQLGTENDITELTASGAIQFSNASPGHLGTFVPEIQVFGVPYLLSQNNEVNKEILSKSPTIYKGLSKDFESKGLKLYTMYPEGEMVWTTKKDVEAPKDLNGVKFRVMTSPILIDSYKAFGADPVALPWGEVYSGLQTSVIDAQVNPIFFIESAKFYEVTDYLVYAGQQQYTTTVVTNDAFYKGLSDERKEMLKDVKSELDDYIFKAQAKLNDEALAKIKKAKPSIKVIKLNAEQRAKFEEASKGIGEKLVQEVGGDTKQVLSDLRKEIAEKEKELGKE</sequence>
<dbReference type="Pfam" id="PF03480">
    <property type="entry name" value="DctP"/>
    <property type="match status" value="1"/>
</dbReference>
<dbReference type="CDD" id="cd13668">
    <property type="entry name" value="PBP2_TRAP_UehA_TeaA"/>
    <property type="match status" value="1"/>
</dbReference>
<protein>
    <submittedName>
        <fullName evidence="5">C4-dicarboxylate ABC transporter</fullName>
    </submittedName>
</protein>
<dbReference type="PANTHER" id="PTHR33376:SF7">
    <property type="entry name" value="C4-DICARBOXYLATE-BINDING PROTEIN DCTB"/>
    <property type="match status" value="1"/>
</dbReference>
<feature type="signal peptide" evidence="4">
    <location>
        <begin position="1"/>
        <end position="34"/>
    </location>
</feature>
<evidence type="ECO:0000256" key="3">
    <source>
        <dbReference type="ARBA" id="ARBA00022729"/>
    </source>
</evidence>
<dbReference type="PIRSF" id="PIRSF006470">
    <property type="entry name" value="DctB"/>
    <property type="match status" value="1"/>
</dbReference>
<dbReference type="STRING" id="502049.TH15_11240"/>
<gene>
    <name evidence="5" type="ORF">TH25_06950</name>
</gene>
<dbReference type="AlphaFoldDB" id="A0A367XF57"/>
<name>A0A367XF57_9PROT</name>
<evidence type="ECO:0000256" key="1">
    <source>
        <dbReference type="ARBA" id="ARBA00009023"/>
    </source>
</evidence>
<evidence type="ECO:0000256" key="2">
    <source>
        <dbReference type="ARBA" id="ARBA00022448"/>
    </source>
</evidence>
<dbReference type="Proteomes" id="UP000252517">
    <property type="component" value="Unassembled WGS sequence"/>
</dbReference>
<evidence type="ECO:0000313" key="5">
    <source>
        <dbReference type="EMBL" id="RCK52257.1"/>
    </source>
</evidence>
<dbReference type="GO" id="GO:0055085">
    <property type="term" value="P:transmembrane transport"/>
    <property type="evidence" value="ECO:0007669"/>
    <property type="project" value="InterPro"/>
</dbReference>
<dbReference type="NCBIfam" id="TIGR00787">
    <property type="entry name" value="dctP"/>
    <property type="match status" value="1"/>
</dbReference>
<evidence type="ECO:0000256" key="4">
    <source>
        <dbReference type="SAM" id="SignalP"/>
    </source>
</evidence>
<dbReference type="PANTHER" id="PTHR33376">
    <property type="match status" value="1"/>
</dbReference>
<keyword evidence="3 4" id="KW-0732">Signal</keyword>
<organism evidence="5 6">
    <name type="scientific">Thalassospira profundimaris</name>
    <dbReference type="NCBI Taxonomy" id="502049"/>
    <lineage>
        <taxon>Bacteria</taxon>
        <taxon>Pseudomonadati</taxon>
        <taxon>Pseudomonadota</taxon>
        <taxon>Alphaproteobacteria</taxon>
        <taxon>Rhodospirillales</taxon>
        <taxon>Thalassospiraceae</taxon>
        <taxon>Thalassospira</taxon>
    </lineage>
</organism>
<dbReference type="InterPro" id="IPR004682">
    <property type="entry name" value="TRAP_DctP"/>
</dbReference>
<keyword evidence="2" id="KW-0813">Transport</keyword>